<comment type="catalytic activity">
    <reaction evidence="2">
        <text>4-amino-2-methyl-5-(phosphooxymethyl)pyrimidine + ATP = 4-amino-2-methyl-5-(diphosphooxymethyl)pyrimidine + ADP</text>
        <dbReference type="Rhea" id="RHEA:19893"/>
        <dbReference type="ChEBI" id="CHEBI:30616"/>
        <dbReference type="ChEBI" id="CHEBI:57841"/>
        <dbReference type="ChEBI" id="CHEBI:58354"/>
        <dbReference type="ChEBI" id="CHEBI:456216"/>
        <dbReference type="EC" id="2.7.4.7"/>
    </reaction>
</comment>
<sequence>MTTPIMLSVAGSDPSGGAGIQADLKTATALGVYGAAVLTSLTAQNTHGVTGIHPVPADFVADQLTAVLEDLAVGAIKIGMLATPEIAAAVADVLRTRPRPAIVLDPVMVATSGDRLVTPEVTEVIKEALLPLCTVITPNLPETAALLGNLAPHSPDEMEAAAVALRDLGCAALIKGGHLQPESPEPVDGKPSVRRPDQDAMSVDVLADDSGITHYSAPRIDTTNTHGTGCTLSSAIASGLARGADLRTAVGAAKDYLTGALRAGAQLGIGSGNGPVDHLWRNR</sequence>
<dbReference type="GO" id="GO:0008902">
    <property type="term" value="F:hydroxymethylpyrimidine kinase activity"/>
    <property type="evidence" value="ECO:0007669"/>
    <property type="project" value="UniProtKB-EC"/>
</dbReference>
<dbReference type="InterPro" id="IPR013749">
    <property type="entry name" value="PM/HMP-P_kinase-1"/>
</dbReference>
<dbReference type="SUPFAM" id="SSF53613">
    <property type="entry name" value="Ribokinase-like"/>
    <property type="match status" value="1"/>
</dbReference>
<keyword evidence="5" id="KW-0784">Thiamine biosynthesis</keyword>
<dbReference type="InterPro" id="IPR029056">
    <property type="entry name" value="Ribokinase-like"/>
</dbReference>
<evidence type="ECO:0000256" key="4">
    <source>
        <dbReference type="ARBA" id="ARBA00004769"/>
    </source>
</evidence>
<dbReference type="Pfam" id="PF08543">
    <property type="entry name" value="Phos_pyr_kin"/>
    <property type="match status" value="1"/>
</dbReference>
<organism evidence="8 9">
    <name type="scientific">Microlunatus soli</name>
    <dbReference type="NCBI Taxonomy" id="630515"/>
    <lineage>
        <taxon>Bacteria</taxon>
        <taxon>Bacillati</taxon>
        <taxon>Actinomycetota</taxon>
        <taxon>Actinomycetes</taxon>
        <taxon>Propionibacteriales</taxon>
        <taxon>Propionibacteriaceae</taxon>
        <taxon>Microlunatus</taxon>
    </lineage>
</organism>
<evidence type="ECO:0000313" key="9">
    <source>
        <dbReference type="Proteomes" id="UP000199103"/>
    </source>
</evidence>
<dbReference type="GO" id="GO:0005829">
    <property type="term" value="C:cytosol"/>
    <property type="evidence" value="ECO:0007669"/>
    <property type="project" value="TreeGrafter"/>
</dbReference>
<evidence type="ECO:0000256" key="5">
    <source>
        <dbReference type="ARBA" id="ARBA00022977"/>
    </source>
</evidence>
<feature type="region of interest" description="Disordered" evidence="6">
    <location>
        <begin position="177"/>
        <end position="197"/>
    </location>
</feature>
<proteinExistence type="predicted"/>
<comment type="function">
    <text evidence="3">Catalyzes the phosphorylation of hydroxymethylpyrimidine phosphate (HMP-P) to HMP-PP, and of HMP to HMP-P.</text>
</comment>
<gene>
    <name evidence="8" type="ORF">SAMN04489812_0585</name>
</gene>
<dbReference type="GO" id="GO:0009229">
    <property type="term" value="P:thiamine diphosphate biosynthetic process"/>
    <property type="evidence" value="ECO:0007669"/>
    <property type="project" value="UniProtKB-UniPathway"/>
</dbReference>
<dbReference type="GO" id="GO:0009228">
    <property type="term" value="P:thiamine biosynthetic process"/>
    <property type="evidence" value="ECO:0007669"/>
    <property type="project" value="UniProtKB-KW"/>
</dbReference>
<dbReference type="InterPro" id="IPR004399">
    <property type="entry name" value="HMP/HMP-P_kinase_dom"/>
</dbReference>
<comment type="pathway">
    <text evidence="4">Cofactor biosynthesis; thiamine diphosphate biosynthesis; 4-amino-2-methyl-5-diphosphomethylpyrimidine from 5-amino-1-(5-phospho-D-ribosyl)imidazole: step 3/3.</text>
</comment>
<dbReference type="GO" id="GO:0008972">
    <property type="term" value="F:phosphomethylpyrimidine kinase activity"/>
    <property type="evidence" value="ECO:0007669"/>
    <property type="project" value="UniProtKB-EC"/>
</dbReference>
<protein>
    <submittedName>
        <fullName evidence="8">Hydroxymethylpyrimidine kinase /phosphomethylpyrimidine kinase</fullName>
    </submittedName>
</protein>
<feature type="domain" description="Pyridoxamine kinase/Phosphomethylpyrimidine kinase" evidence="7">
    <location>
        <begin position="13"/>
        <end position="277"/>
    </location>
</feature>
<evidence type="ECO:0000256" key="3">
    <source>
        <dbReference type="ARBA" id="ARBA00003848"/>
    </source>
</evidence>
<dbReference type="UniPathway" id="UPA00060">
    <property type="reaction ID" value="UER00138"/>
</dbReference>
<keyword evidence="8" id="KW-0808">Transferase</keyword>
<dbReference type="PANTHER" id="PTHR20858:SF17">
    <property type="entry name" value="HYDROXYMETHYLPYRIMIDINE_PHOSPHOMETHYLPYRIMIDINE KINASE THI20-RELATED"/>
    <property type="match status" value="1"/>
</dbReference>
<accession>A0A1H1NNF7</accession>
<dbReference type="Gene3D" id="3.40.1190.20">
    <property type="match status" value="1"/>
</dbReference>
<evidence type="ECO:0000259" key="7">
    <source>
        <dbReference type="Pfam" id="PF08543"/>
    </source>
</evidence>
<dbReference type="RefSeq" id="WP_091519582.1">
    <property type="nucleotide sequence ID" value="NZ_LT629772.1"/>
</dbReference>
<evidence type="ECO:0000256" key="6">
    <source>
        <dbReference type="SAM" id="MobiDB-lite"/>
    </source>
</evidence>
<dbReference type="EMBL" id="LT629772">
    <property type="protein sequence ID" value="SDS00536.1"/>
    <property type="molecule type" value="Genomic_DNA"/>
</dbReference>
<dbReference type="PANTHER" id="PTHR20858">
    <property type="entry name" value="PHOSPHOMETHYLPYRIMIDINE KINASE"/>
    <property type="match status" value="1"/>
</dbReference>
<evidence type="ECO:0000256" key="1">
    <source>
        <dbReference type="ARBA" id="ARBA00000151"/>
    </source>
</evidence>
<evidence type="ECO:0000313" key="8">
    <source>
        <dbReference type="EMBL" id="SDS00536.1"/>
    </source>
</evidence>
<dbReference type="NCBIfam" id="TIGR00097">
    <property type="entry name" value="HMP-P_kinase"/>
    <property type="match status" value="1"/>
</dbReference>
<dbReference type="AlphaFoldDB" id="A0A1H1NNF7"/>
<name>A0A1H1NNF7_9ACTN</name>
<comment type="catalytic activity">
    <reaction evidence="1">
        <text>4-amino-5-hydroxymethyl-2-methylpyrimidine + ATP = 4-amino-2-methyl-5-(phosphooxymethyl)pyrimidine + ADP + H(+)</text>
        <dbReference type="Rhea" id="RHEA:23096"/>
        <dbReference type="ChEBI" id="CHEBI:15378"/>
        <dbReference type="ChEBI" id="CHEBI:16892"/>
        <dbReference type="ChEBI" id="CHEBI:30616"/>
        <dbReference type="ChEBI" id="CHEBI:58354"/>
        <dbReference type="ChEBI" id="CHEBI:456216"/>
        <dbReference type="EC" id="2.7.1.49"/>
    </reaction>
</comment>
<dbReference type="STRING" id="630515.SAMN04489812_0585"/>
<evidence type="ECO:0000256" key="2">
    <source>
        <dbReference type="ARBA" id="ARBA00000565"/>
    </source>
</evidence>
<dbReference type="CDD" id="cd01169">
    <property type="entry name" value="HMPP_kinase"/>
    <property type="match status" value="1"/>
</dbReference>
<keyword evidence="8" id="KW-0418">Kinase</keyword>
<dbReference type="Proteomes" id="UP000199103">
    <property type="component" value="Chromosome I"/>
</dbReference>
<dbReference type="OrthoDB" id="34166at2"/>
<reference evidence="8 9" key="1">
    <citation type="submission" date="2016-10" db="EMBL/GenBank/DDBJ databases">
        <authorList>
            <person name="de Groot N.N."/>
        </authorList>
    </citation>
    <scope>NUCLEOTIDE SEQUENCE [LARGE SCALE GENOMIC DNA]</scope>
    <source>
        <strain evidence="8 9">DSM 21800</strain>
    </source>
</reference>
<keyword evidence="9" id="KW-1185">Reference proteome</keyword>